<dbReference type="InterPro" id="IPR036291">
    <property type="entry name" value="NAD(P)-bd_dom_sf"/>
</dbReference>
<dbReference type="AlphaFoldDB" id="A0A7X8SI97"/>
<reference evidence="1 2" key="1">
    <citation type="submission" date="2020-04" db="EMBL/GenBank/DDBJ databases">
        <title>Flammeovirga sp. SR4, a novel species isolated from seawater.</title>
        <authorList>
            <person name="Wang X."/>
        </authorList>
    </citation>
    <scope>NUCLEOTIDE SEQUENCE [LARGE SCALE GENOMIC DNA]</scope>
    <source>
        <strain evidence="1 2">SR4</strain>
    </source>
</reference>
<gene>
    <name evidence="1" type="ORF">HGP29_06155</name>
</gene>
<dbReference type="PANTHER" id="PTHR14097">
    <property type="entry name" value="OXIDOREDUCTASE HTATIP2"/>
    <property type="match status" value="1"/>
</dbReference>
<name>A0A7X8SI97_9BACT</name>
<protein>
    <submittedName>
        <fullName evidence="1">Epimerase</fullName>
    </submittedName>
</protein>
<dbReference type="Gene3D" id="3.40.50.720">
    <property type="entry name" value="NAD(P)-binding Rossmann-like Domain"/>
    <property type="match status" value="1"/>
</dbReference>
<dbReference type="EMBL" id="JABAIL010000002">
    <property type="protein sequence ID" value="NLR90778.1"/>
    <property type="molecule type" value="Genomic_DNA"/>
</dbReference>
<proteinExistence type="predicted"/>
<evidence type="ECO:0000313" key="1">
    <source>
        <dbReference type="EMBL" id="NLR90778.1"/>
    </source>
</evidence>
<dbReference type="PANTHER" id="PTHR14097:SF8">
    <property type="entry name" value="NAD(P)-BINDING DOMAIN-CONTAINING PROTEIN"/>
    <property type="match status" value="1"/>
</dbReference>
<dbReference type="Proteomes" id="UP000585050">
    <property type="component" value="Unassembled WGS sequence"/>
</dbReference>
<dbReference type="RefSeq" id="WP_168881494.1">
    <property type="nucleotide sequence ID" value="NZ_JABAIL010000002.1"/>
</dbReference>
<comment type="caution">
    <text evidence="1">The sequence shown here is derived from an EMBL/GenBank/DDBJ whole genome shotgun (WGS) entry which is preliminary data.</text>
</comment>
<organism evidence="1 2">
    <name type="scientific">Flammeovirga agarivorans</name>
    <dbReference type="NCBI Taxonomy" id="2726742"/>
    <lineage>
        <taxon>Bacteria</taxon>
        <taxon>Pseudomonadati</taxon>
        <taxon>Bacteroidota</taxon>
        <taxon>Cytophagia</taxon>
        <taxon>Cytophagales</taxon>
        <taxon>Flammeovirgaceae</taxon>
        <taxon>Flammeovirga</taxon>
    </lineage>
</organism>
<evidence type="ECO:0000313" key="2">
    <source>
        <dbReference type="Proteomes" id="UP000585050"/>
    </source>
</evidence>
<accession>A0A7X8SI97</accession>
<dbReference type="SUPFAM" id="SSF51735">
    <property type="entry name" value="NAD(P)-binding Rossmann-fold domains"/>
    <property type="match status" value="1"/>
</dbReference>
<keyword evidence="2" id="KW-1185">Reference proteome</keyword>
<sequence length="225" mass="25143">MKKIKAIITGATGMIGHGVLIECLENDQVEKVLIIVRSKMNIDHPKLEQVVHEDFFDLTPIIPKLVDYNACFFCLGISSAGISKDDYYKTTYSLTMHFASVLLPLSPDVTFCFISGAGTSTNENSSQNWANVKGKAENDLLTLPFKKHYMFRPGFIQPMKGVESKVPMYKKIYKMLGPLYPVIDTLFPKYITSTPRVGKAMINAAVEGYENTYLENADINILAGR</sequence>